<feature type="compositionally biased region" description="Basic and acidic residues" evidence="1">
    <location>
        <begin position="189"/>
        <end position="198"/>
    </location>
</feature>
<organism evidence="2 3">
    <name type="scientific">Armadillidium nasatum</name>
    <dbReference type="NCBI Taxonomy" id="96803"/>
    <lineage>
        <taxon>Eukaryota</taxon>
        <taxon>Metazoa</taxon>
        <taxon>Ecdysozoa</taxon>
        <taxon>Arthropoda</taxon>
        <taxon>Crustacea</taxon>
        <taxon>Multicrustacea</taxon>
        <taxon>Malacostraca</taxon>
        <taxon>Eumalacostraca</taxon>
        <taxon>Peracarida</taxon>
        <taxon>Isopoda</taxon>
        <taxon>Oniscidea</taxon>
        <taxon>Crinocheta</taxon>
        <taxon>Armadillidiidae</taxon>
        <taxon>Armadillidium</taxon>
    </lineage>
</organism>
<comment type="caution">
    <text evidence="2">The sequence shown here is derived from an EMBL/GenBank/DDBJ whole genome shotgun (WGS) entry which is preliminary data.</text>
</comment>
<reference evidence="2 3" key="1">
    <citation type="journal article" date="2019" name="PLoS Biol.">
        <title>Sex chromosomes control vertical transmission of feminizing Wolbachia symbionts in an isopod.</title>
        <authorList>
            <person name="Becking T."/>
            <person name="Chebbi M.A."/>
            <person name="Giraud I."/>
            <person name="Moumen B."/>
            <person name="Laverre T."/>
            <person name="Caubet Y."/>
            <person name="Peccoud J."/>
            <person name="Gilbert C."/>
            <person name="Cordaux R."/>
        </authorList>
    </citation>
    <scope>NUCLEOTIDE SEQUENCE [LARGE SCALE GENOMIC DNA]</scope>
    <source>
        <strain evidence="2">ANa2</strain>
        <tissue evidence="2">Whole body excluding digestive tract and cuticle</tissue>
    </source>
</reference>
<feature type="region of interest" description="Disordered" evidence="1">
    <location>
        <begin position="215"/>
        <end position="241"/>
    </location>
</feature>
<dbReference type="EMBL" id="SEYY01020817">
    <property type="protein sequence ID" value="KAB7496991.1"/>
    <property type="molecule type" value="Genomic_DNA"/>
</dbReference>
<dbReference type="AlphaFoldDB" id="A0A5N5SS43"/>
<dbReference type="Proteomes" id="UP000326759">
    <property type="component" value="Unassembled WGS sequence"/>
</dbReference>
<sequence>MTESYDITVISYKGFLTNTQQSLISKILLPAAGIVSQSIEYIKMSSSETQNQKKKGLAKLVKDRRLFNFEYRQYFVILLINPGTSSVPSVLLTSPLPLPSHSQDTGDYSQQECSVIQPDVEVLLSKIEQVCQATEQEKKPIGSSSQPVQIPLNNRYIRKDSMKEKSSLSSIELDKTDTSSDPDACSSPPKEDKVESKGQSRAPSFFYNFSRKSFKKTKNDRKSGSNTNRSKSPSPSPCQLGVPMIVTRSRSLSRLSDAFDNVHHICLTPTKTSSYLEGNIAQHPRTSSSSLMVASYSSIPSSPSTCPNPNILCPKYGPENSCT</sequence>
<evidence type="ECO:0000313" key="3">
    <source>
        <dbReference type="Proteomes" id="UP000326759"/>
    </source>
</evidence>
<evidence type="ECO:0000313" key="2">
    <source>
        <dbReference type="EMBL" id="KAB7496991.1"/>
    </source>
</evidence>
<name>A0A5N5SS43_9CRUS</name>
<proteinExistence type="predicted"/>
<protein>
    <submittedName>
        <fullName evidence="2">Uncharacterized protein</fullName>
    </submittedName>
</protein>
<gene>
    <name evidence="2" type="ORF">Anas_03764</name>
</gene>
<feature type="compositionally biased region" description="Polar residues" evidence="1">
    <location>
        <begin position="142"/>
        <end position="152"/>
    </location>
</feature>
<keyword evidence="3" id="KW-1185">Reference proteome</keyword>
<evidence type="ECO:0000256" key="1">
    <source>
        <dbReference type="SAM" id="MobiDB-lite"/>
    </source>
</evidence>
<feature type="region of interest" description="Disordered" evidence="1">
    <location>
        <begin position="135"/>
        <end position="201"/>
    </location>
</feature>
<feature type="compositionally biased region" description="Polar residues" evidence="1">
    <location>
        <begin position="224"/>
        <end position="233"/>
    </location>
</feature>
<accession>A0A5N5SS43</accession>
<feature type="compositionally biased region" description="Basic and acidic residues" evidence="1">
    <location>
        <begin position="157"/>
        <end position="178"/>
    </location>
</feature>
<feature type="non-terminal residue" evidence="2">
    <location>
        <position position="323"/>
    </location>
</feature>